<sequence>MHSFFHLIISSQGAYVIGALFVLWLIFSYQSAPSKAGLCKLPGPRVARYSNFWRLRTSNSGFAPQKFRELHRKYGDVVRIGPNHVSISDPSLIPIIYGVSSKFIKSSFYETLTPHIDGAPLDSIFSTKSQSRHRSLKSGVAQKYSLSSLIRLEPLIDEVTQSFTRHIRRHANESSSVDLGEWLQFYAFDVIGAITFSKTFGFSETGRDFNGVIEGLEFGLKYAAVVGQVPSFHKWLLGNTLLNKFASSIPALRSKDPVQIVHGMIKDALRVADGSKGTTESEDFLTFLKKQNKKDETKMSERDMVNHMFVNLLAGSDTTAISLRAIFYYLIKNPSCMARLLHEIQAADFAGLLSQTITYTESLNHIPYLSLVIKESLRLHPAVPLNLERVVPEGGVNIHGHHLHAGTIVGMNAWVLHNDKEVFGTDAHEFRPDRWEETDDPNQRERLKIMERSFFAFGHGSRTCIGKNISLLEMSKFVPQLLREFKLEWAADEDWTIQSTWFAKQSGFMARIADRDYLKAHRNGDS</sequence>
<evidence type="ECO:0000256" key="5">
    <source>
        <dbReference type="RuleBase" id="RU000461"/>
    </source>
</evidence>
<evidence type="ECO:0000256" key="4">
    <source>
        <dbReference type="ARBA" id="ARBA00023004"/>
    </source>
</evidence>
<dbReference type="InterPro" id="IPR036396">
    <property type="entry name" value="Cyt_P450_sf"/>
</dbReference>
<feature type="transmembrane region" description="Helical" evidence="6">
    <location>
        <begin position="6"/>
        <end position="27"/>
    </location>
</feature>
<dbReference type="InterPro" id="IPR001128">
    <property type="entry name" value="Cyt_P450"/>
</dbReference>
<evidence type="ECO:0000256" key="6">
    <source>
        <dbReference type="SAM" id="Phobius"/>
    </source>
</evidence>
<dbReference type="PRINTS" id="PR00385">
    <property type="entry name" value="P450"/>
</dbReference>
<dbReference type="Pfam" id="PF00067">
    <property type="entry name" value="p450"/>
    <property type="match status" value="1"/>
</dbReference>
<evidence type="ECO:0000256" key="3">
    <source>
        <dbReference type="ARBA" id="ARBA00022723"/>
    </source>
</evidence>
<organism evidence="7 8">
    <name type="scientific">Oculimacula yallundae</name>
    <dbReference type="NCBI Taxonomy" id="86028"/>
    <lineage>
        <taxon>Eukaryota</taxon>
        <taxon>Fungi</taxon>
        <taxon>Dikarya</taxon>
        <taxon>Ascomycota</taxon>
        <taxon>Pezizomycotina</taxon>
        <taxon>Leotiomycetes</taxon>
        <taxon>Helotiales</taxon>
        <taxon>Ploettnerulaceae</taxon>
        <taxon>Oculimacula</taxon>
    </lineage>
</organism>
<dbReference type="SUPFAM" id="SSF48264">
    <property type="entry name" value="Cytochrome P450"/>
    <property type="match status" value="1"/>
</dbReference>
<evidence type="ECO:0000313" key="7">
    <source>
        <dbReference type="EMBL" id="KAL2059856.1"/>
    </source>
</evidence>
<dbReference type="PANTHER" id="PTHR24305:SF232">
    <property type="entry name" value="P450, PUTATIVE (EUROFUNG)-RELATED"/>
    <property type="match status" value="1"/>
</dbReference>
<keyword evidence="8" id="KW-1185">Reference proteome</keyword>
<evidence type="ECO:0008006" key="9">
    <source>
        <dbReference type="Google" id="ProtNLM"/>
    </source>
</evidence>
<keyword evidence="5" id="KW-0503">Monooxygenase</keyword>
<comment type="similarity">
    <text evidence="2 5">Belongs to the cytochrome P450 family.</text>
</comment>
<comment type="caution">
    <text evidence="7">The sequence shown here is derived from an EMBL/GenBank/DDBJ whole genome shotgun (WGS) entry which is preliminary data.</text>
</comment>
<keyword evidence="6" id="KW-1133">Transmembrane helix</keyword>
<dbReference type="Proteomes" id="UP001595075">
    <property type="component" value="Unassembled WGS sequence"/>
</dbReference>
<keyword evidence="6" id="KW-0472">Membrane</keyword>
<keyword evidence="4 5" id="KW-0408">Iron</keyword>
<accession>A0ABR4BRJ5</accession>
<comment type="cofactor">
    <cofactor evidence="1">
        <name>heme</name>
        <dbReference type="ChEBI" id="CHEBI:30413"/>
    </cofactor>
</comment>
<dbReference type="EMBL" id="JAZHXI010000025">
    <property type="protein sequence ID" value="KAL2059856.1"/>
    <property type="molecule type" value="Genomic_DNA"/>
</dbReference>
<dbReference type="InterPro" id="IPR017972">
    <property type="entry name" value="Cyt_P450_CS"/>
</dbReference>
<keyword evidence="5" id="KW-0349">Heme</keyword>
<keyword evidence="3 5" id="KW-0479">Metal-binding</keyword>
<dbReference type="PANTHER" id="PTHR24305">
    <property type="entry name" value="CYTOCHROME P450"/>
    <property type="match status" value="1"/>
</dbReference>
<dbReference type="PROSITE" id="PS00086">
    <property type="entry name" value="CYTOCHROME_P450"/>
    <property type="match status" value="1"/>
</dbReference>
<keyword evidence="5" id="KW-0560">Oxidoreductase</keyword>
<keyword evidence="6" id="KW-0812">Transmembrane</keyword>
<dbReference type="InterPro" id="IPR002401">
    <property type="entry name" value="Cyt_P450_E_grp-I"/>
</dbReference>
<proteinExistence type="inferred from homology"/>
<dbReference type="CDD" id="cd11060">
    <property type="entry name" value="CYP57A1-like"/>
    <property type="match status" value="1"/>
</dbReference>
<reference evidence="7 8" key="1">
    <citation type="journal article" date="2024" name="Commun. Biol.">
        <title>Comparative genomic analysis of thermophilic fungi reveals convergent evolutionary adaptations and gene losses.</title>
        <authorList>
            <person name="Steindorff A.S."/>
            <person name="Aguilar-Pontes M.V."/>
            <person name="Robinson A.J."/>
            <person name="Andreopoulos B."/>
            <person name="LaButti K."/>
            <person name="Kuo A."/>
            <person name="Mondo S."/>
            <person name="Riley R."/>
            <person name="Otillar R."/>
            <person name="Haridas S."/>
            <person name="Lipzen A."/>
            <person name="Grimwood J."/>
            <person name="Schmutz J."/>
            <person name="Clum A."/>
            <person name="Reid I.D."/>
            <person name="Moisan M.C."/>
            <person name="Butler G."/>
            <person name="Nguyen T.T.M."/>
            <person name="Dewar K."/>
            <person name="Conant G."/>
            <person name="Drula E."/>
            <person name="Henrissat B."/>
            <person name="Hansel C."/>
            <person name="Singer S."/>
            <person name="Hutchinson M.I."/>
            <person name="de Vries R.P."/>
            <person name="Natvig D.O."/>
            <person name="Powell A.J."/>
            <person name="Tsang A."/>
            <person name="Grigoriev I.V."/>
        </authorList>
    </citation>
    <scope>NUCLEOTIDE SEQUENCE [LARGE SCALE GENOMIC DNA]</scope>
    <source>
        <strain evidence="7 8">CBS 494.80</strain>
    </source>
</reference>
<protein>
    <recommendedName>
        <fullName evidence="9">Cytochrome P450</fullName>
    </recommendedName>
</protein>
<evidence type="ECO:0000313" key="8">
    <source>
        <dbReference type="Proteomes" id="UP001595075"/>
    </source>
</evidence>
<evidence type="ECO:0000256" key="1">
    <source>
        <dbReference type="ARBA" id="ARBA00001971"/>
    </source>
</evidence>
<dbReference type="Gene3D" id="1.10.630.10">
    <property type="entry name" value="Cytochrome P450"/>
    <property type="match status" value="1"/>
</dbReference>
<evidence type="ECO:0000256" key="2">
    <source>
        <dbReference type="ARBA" id="ARBA00010617"/>
    </source>
</evidence>
<gene>
    <name evidence="7" type="ORF">VTL71DRAFT_10011</name>
</gene>
<name>A0ABR4BRJ5_9HELO</name>
<dbReference type="PRINTS" id="PR00463">
    <property type="entry name" value="EP450I"/>
</dbReference>
<dbReference type="InterPro" id="IPR050121">
    <property type="entry name" value="Cytochrome_P450_monoxygenase"/>
</dbReference>